<comment type="caution">
    <text evidence="1">The sequence shown here is derived from an EMBL/GenBank/DDBJ whole genome shotgun (WGS) entry which is preliminary data.</text>
</comment>
<dbReference type="AlphaFoldDB" id="A0A7C4QQQ5"/>
<accession>A0A7C4QQQ5</accession>
<proteinExistence type="predicted"/>
<organism evidence="1">
    <name type="scientific">Schlesneria paludicola</name>
    <dbReference type="NCBI Taxonomy" id="360056"/>
    <lineage>
        <taxon>Bacteria</taxon>
        <taxon>Pseudomonadati</taxon>
        <taxon>Planctomycetota</taxon>
        <taxon>Planctomycetia</taxon>
        <taxon>Planctomycetales</taxon>
        <taxon>Planctomycetaceae</taxon>
        <taxon>Schlesneria</taxon>
    </lineage>
</organism>
<sequence>MNQFCLEDRVSTSHARSVHLPLIPPTIVSPRCVWLAYERPPHPDAVCHPATHDEVHLVLELLAAAPHQRRQWAGQLRRYLAQQQRLPAWHRPAIPCRRAAGLYVLVPWRLAAWLAAVLPATDGVVERTATRLRHWLDTGRTAVVMTPQV</sequence>
<protein>
    <submittedName>
        <fullName evidence="1">Uncharacterized protein</fullName>
    </submittedName>
</protein>
<name>A0A7C4QQQ5_9PLAN</name>
<reference evidence="1" key="1">
    <citation type="journal article" date="2020" name="mSystems">
        <title>Genome- and Community-Level Interaction Insights into Carbon Utilization and Element Cycling Functions of Hydrothermarchaeota in Hydrothermal Sediment.</title>
        <authorList>
            <person name="Zhou Z."/>
            <person name="Liu Y."/>
            <person name="Xu W."/>
            <person name="Pan J."/>
            <person name="Luo Z.H."/>
            <person name="Li M."/>
        </authorList>
    </citation>
    <scope>NUCLEOTIDE SEQUENCE [LARGE SCALE GENOMIC DNA]</scope>
    <source>
        <strain evidence="1">SpSt-508</strain>
    </source>
</reference>
<dbReference type="EMBL" id="DSVQ01000012">
    <property type="protein sequence ID" value="HGT39086.1"/>
    <property type="molecule type" value="Genomic_DNA"/>
</dbReference>
<gene>
    <name evidence="1" type="ORF">ENS64_07455</name>
</gene>
<evidence type="ECO:0000313" key="1">
    <source>
        <dbReference type="EMBL" id="HGT39086.1"/>
    </source>
</evidence>